<sequence>GATEALKASTLRFPIIGKAVVSVCFDLLCIIRVRFQNVFIMIFVLLG</sequence>
<proteinExistence type="predicted"/>
<keyword evidence="1" id="KW-0472">Membrane</keyword>
<reference evidence="2 3" key="1">
    <citation type="submission" date="2021-07" db="EMBL/GenBank/DDBJ databases">
        <authorList>
            <consortium name="Genoscope - CEA"/>
            <person name="William W."/>
        </authorList>
    </citation>
    <scope>NUCLEOTIDE SEQUENCE [LARGE SCALE GENOMIC DNA]</scope>
</reference>
<keyword evidence="1" id="KW-0812">Transmembrane</keyword>
<organism evidence="2 3">
    <name type="scientific">Brassica campestris</name>
    <name type="common">Field mustard</name>
    <dbReference type="NCBI Taxonomy" id="3711"/>
    <lineage>
        <taxon>Eukaryota</taxon>
        <taxon>Viridiplantae</taxon>
        <taxon>Streptophyta</taxon>
        <taxon>Embryophyta</taxon>
        <taxon>Tracheophyta</taxon>
        <taxon>Spermatophyta</taxon>
        <taxon>Magnoliopsida</taxon>
        <taxon>eudicotyledons</taxon>
        <taxon>Gunneridae</taxon>
        <taxon>Pentapetalae</taxon>
        <taxon>rosids</taxon>
        <taxon>malvids</taxon>
        <taxon>Brassicales</taxon>
        <taxon>Brassicaceae</taxon>
        <taxon>Brassiceae</taxon>
        <taxon>Brassica</taxon>
    </lineage>
</organism>
<feature type="transmembrane region" description="Helical" evidence="1">
    <location>
        <begin position="20"/>
        <end position="46"/>
    </location>
</feature>
<evidence type="ECO:0000313" key="2">
    <source>
        <dbReference type="EMBL" id="CAG7906192.1"/>
    </source>
</evidence>
<protein>
    <submittedName>
        <fullName evidence="2">Uncharacterized protein</fullName>
    </submittedName>
</protein>
<name>A0A8D9MDA8_BRACM</name>
<keyword evidence="1" id="KW-1133">Transmembrane helix</keyword>
<feature type="non-terminal residue" evidence="2">
    <location>
        <position position="1"/>
    </location>
</feature>
<dbReference type="EMBL" id="LS974620">
    <property type="protein sequence ID" value="CAG7906192.1"/>
    <property type="molecule type" value="Genomic_DNA"/>
</dbReference>
<dbReference type="AlphaFoldDB" id="A0A8D9MDA8"/>
<dbReference type="Gramene" id="A04p10930.2_BraZ1">
    <property type="protein sequence ID" value="A04p10930.2_BraZ1.CDS.1"/>
    <property type="gene ID" value="A04g10930.2_BraZ1"/>
</dbReference>
<dbReference type="Proteomes" id="UP000694005">
    <property type="component" value="Chromosome A04"/>
</dbReference>
<accession>A0A8D9MDA8</accession>
<gene>
    <name evidence="2" type="ORF">BRAPAZ1V2_A04P10930.2</name>
</gene>
<evidence type="ECO:0000256" key="1">
    <source>
        <dbReference type="SAM" id="Phobius"/>
    </source>
</evidence>
<evidence type="ECO:0000313" key="3">
    <source>
        <dbReference type="Proteomes" id="UP000694005"/>
    </source>
</evidence>